<evidence type="ECO:0000256" key="1">
    <source>
        <dbReference type="SAM" id="SignalP"/>
    </source>
</evidence>
<evidence type="ECO:0000313" key="2">
    <source>
        <dbReference type="EMBL" id="SDX71165.1"/>
    </source>
</evidence>
<sequence length="237" mass="24805">MNKTSLSAFLLTLSTFSGMQAGASDGLIQNMLTTENTGTWAKVANHVITRSKGKVNITIQADGPVPTQGSLGAIGYGVITGVNSDGYPENVLALTSHLCVADSLVQGPAGHACGDNTTGLLAALFGINDEEHNDATWHAHFLDLKPATDICLAATGSSSLGLEVDLARTLATRNNVSPENEVIVNNDDEPGPAVSVQNLNPQDFHNAAFRKAMVVSFRIVAHADDNKTVTNLCLAKP</sequence>
<keyword evidence="1" id="KW-0732">Signal</keyword>
<organism evidence="2 3">
    <name type="scientific">Nitrosomonas halophila</name>
    <dbReference type="NCBI Taxonomy" id="44576"/>
    <lineage>
        <taxon>Bacteria</taxon>
        <taxon>Pseudomonadati</taxon>
        <taxon>Pseudomonadota</taxon>
        <taxon>Betaproteobacteria</taxon>
        <taxon>Nitrosomonadales</taxon>
        <taxon>Nitrosomonadaceae</taxon>
        <taxon>Nitrosomonas</taxon>
    </lineage>
</organism>
<protein>
    <submittedName>
        <fullName evidence="2">Uncharacterized protein</fullName>
    </submittedName>
</protein>
<name>A0A1H3DXL6_9PROT</name>
<reference evidence="2 3" key="1">
    <citation type="submission" date="2016-10" db="EMBL/GenBank/DDBJ databases">
        <authorList>
            <person name="de Groot N.N."/>
        </authorList>
    </citation>
    <scope>NUCLEOTIDE SEQUENCE [LARGE SCALE GENOMIC DNA]</scope>
    <source>
        <strain evidence="2 3">Nm1</strain>
    </source>
</reference>
<accession>A0A1H3DXL6</accession>
<feature type="chain" id="PRO_5011621717" evidence="1">
    <location>
        <begin position="24"/>
        <end position="237"/>
    </location>
</feature>
<proteinExistence type="predicted"/>
<gene>
    <name evidence="2" type="ORF">SAMN05421881_100659</name>
</gene>
<feature type="signal peptide" evidence="1">
    <location>
        <begin position="1"/>
        <end position="23"/>
    </location>
</feature>
<dbReference type="RefSeq" id="WP_143032277.1">
    <property type="nucleotide sequence ID" value="NZ_FNOY01000006.1"/>
</dbReference>
<keyword evidence="3" id="KW-1185">Reference proteome</keyword>
<dbReference type="AlphaFoldDB" id="A0A1H3DXL6"/>
<evidence type="ECO:0000313" key="3">
    <source>
        <dbReference type="Proteomes" id="UP000198640"/>
    </source>
</evidence>
<dbReference type="OrthoDB" id="9958467at2"/>
<dbReference type="Proteomes" id="UP000198640">
    <property type="component" value="Unassembled WGS sequence"/>
</dbReference>
<dbReference type="EMBL" id="FNOY01000006">
    <property type="protein sequence ID" value="SDX71165.1"/>
    <property type="molecule type" value="Genomic_DNA"/>
</dbReference>